<evidence type="ECO:0000256" key="12">
    <source>
        <dbReference type="SAM" id="Phobius"/>
    </source>
</evidence>
<organism evidence="14 15">
    <name type="scientific">Candolleomyces eurysporus</name>
    <dbReference type="NCBI Taxonomy" id="2828524"/>
    <lineage>
        <taxon>Eukaryota</taxon>
        <taxon>Fungi</taxon>
        <taxon>Dikarya</taxon>
        <taxon>Basidiomycota</taxon>
        <taxon>Agaricomycotina</taxon>
        <taxon>Agaricomycetes</taxon>
        <taxon>Agaricomycetidae</taxon>
        <taxon>Agaricales</taxon>
        <taxon>Agaricineae</taxon>
        <taxon>Psathyrellaceae</taxon>
        <taxon>Candolleomyces</taxon>
    </lineage>
</organism>
<evidence type="ECO:0000313" key="15">
    <source>
        <dbReference type="Proteomes" id="UP001140091"/>
    </source>
</evidence>
<dbReference type="EMBL" id="JANBPK010000808">
    <property type="protein sequence ID" value="KAJ2931350.1"/>
    <property type="molecule type" value="Genomic_DNA"/>
</dbReference>
<feature type="transmembrane region" description="Helical" evidence="12">
    <location>
        <begin position="57"/>
        <end position="79"/>
    </location>
</feature>
<dbReference type="InterPro" id="IPR006593">
    <property type="entry name" value="Cyt_b561/ferric_Rdtase_TM"/>
</dbReference>
<feature type="region of interest" description="Disordered" evidence="11">
    <location>
        <begin position="1"/>
        <end position="51"/>
    </location>
</feature>
<evidence type="ECO:0000256" key="7">
    <source>
        <dbReference type="ARBA" id="ARBA00022982"/>
    </source>
</evidence>
<evidence type="ECO:0000256" key="1">
    <source>
        <dbReference type="ARBA" id="ARBA00001970"/>
    </source>
</evidence>
<feature type="non-terminal residue" evidence="14">
    <location>
        <position position="1"/>
    </location>
</feature>
<accession>A0A9W8JAX1</accession>
<keyword evidence="3" id="KW-0813">Transport</keyword>
<dbReference type="Gene3D" id="1.20.120.1770">
    <property type="match status" value="1"/>
</dbReference>
<evidence type="ECO:0000256" key="8">
    <source>
        <dbReference type="ARBA" id="ARBA00022989"/>
    </source>
</evidence>
<evidence type="ECO:0000256" key="2">
    <source>
        <dbReference type="ARBA" id="ARBA00004141"/>
    </source>
</evidence>
<keyword evidence="10 12" id="KW-0472">Membrane</keyword>
<feature type="transmembrane region" description="Helical" evidence="12">
    <location>
        <begin position="211"/>
        <end position="230"/>
    </location>
</feature>
<dbReference type="PANTHER" id="PTHR15422:SF45">
    <property type="entry name" value="CYTOCHROME B561 DOMAIN-CONTAINING PROTEIN"/>
    <property type="match status" value="1"/>
</dbReference>
<dbReference type="Pfam" id="PF03188">
    <property type="entry name" value="Cytochrom_B561"/>
    <property type="match status" value="1"/>
</dbReference>
<evidence type="ECO:0000256" key="4">
    <source>
        <dbReference type="ARBA" id="ARBA00022617"/>
    </source>
</evidence>
<comment type="caution">
    <text evidence="14">The sequence shown here is derived from an EMBL/GenBank/DDBJ whole genome shotgun (WGS) entry which is preliminary data.</text>
</comment>
<feature type="transmembrane region" description="Helical" evidence="12">
    <location>
        <begin position="164"/>
        <end position="191"/>
    </location>
</feature>
<dbReference type="InterPro" id="IPR045150">
    <property type="entry name" value="CYB561D1/2"/>
</dbReference>
<feature type="compositionally biased region" description="Basic and acidic residues" evidence="11">
    <location>
        <begin position="1"/>
        <end position="18"/>
    </location>
</feature>
<feature type="transmembrane region" description="Helical" evidence="12">
    <location>
        <begin position="242"/>
        <end position="262"/>
    </location>
</feature>
<comment type="cofactor">
    <cofactor evidence="1">
        <name>heme b</name>
        <dbReference type="ChEBI" id="CHEBI:60344"/>
    </cofactor>
</comment>
<evidence type="ECO:0000256" key="5">
    <source>
        <dbReference type="ARBA" id="ARBA00022692"/>
    </source>
</evidence>
<dbReference type="GO" id="GO:0016020">
    <property type="term" value="C:membrane"/>
    <property type="evidence" value="ECO:0007669"/>
    <property type="project" value="UniProtKB-SubCell"/>
</dbReference>
<keyword evidence="6" id="KW-0479">Metal-binding</keyword>
<keyword evidence="15" id="KW-1185">Reference proteome</keyword>
<evidence type="ECO:0000259" key="13">
    <source>
        <dbReference type="Pfam" id="PF03188"/>
    </source>
</evidence>
<comment type="subcellular location">
    <subcellularLocation>
        <location evidence="2">Membrane</location>
        <topology evidence="2">Multi-pass membrane protein</topology>
    </subcellularLocation>
</comment>
<dbReference type="PANTHER" id="PTHR15422">
    <property type="entry name" value="OS05G0565100 PROTEIN"/>
    <property type="match status" value="1"/>
</dbReference>
<dbReference type="OrthoDB" id="432881at2759"/>
<dbReference type="GO" id="GO:0140575">
    <property type="term" value="F:transmembrane monodehydroascorbate reductase activity"/>
    <property type="evidence" value="ECO:0007669"/>
    <property type="project" value="InterPro"/>
</dbReference>
<feature type="domain" description="Cytochrome b561" evidence="13">
    <location>
        <begin position="135"/>
        <end position="227"/>
    </location>
</feature>
<dbReference type="CDD" id="cd08761">
    <property type="entry name" value="Cyt_b561_CYB561D2_like"/>
    <property type="match status" value="1"/>
</dbReference>
<dbReference type="Proteomes" id="UP001140091">
    <property type="component" value="Unassembled WGS sequence"/>
</dbReference>
<evidence type="ECO:0000256" key="9">
    <source>
        <dbReference type="ARBA" id="ARBA00023004"/>
    </source>
</evidence>
<keyword evidence="7" id="KW-0249">Electron transport</keyword>
<proteinExistence type="predicted"/>
<keyword evidence="5 12" id="KW-0812">Transmembrane</keyword>
<evidence type="ECO:0000256" key="6">
    <source>
        <dbReference type="ARBA" id="ARBA00022723"/>
    </source>
</evidence>
<protein>
    <recommendedName>
        <fullName evidence="13">Cytochrome b561 domain-containing protein</fullName>
    </recommendedName>
</protein>
<keyword evidence="4" id="KW-0349">Heme</keyword>
<gene>
    <name evidence="14" type="ORF">H1R20_g5725</name>
</gene>
<reference evidence="14" key="1">
    <citation type="submission" date="2022-06" db="EMBL/GenBank/DDBJ databases">
        <title>Genome Sequence of Candolleomyces eurysporus.</title>
        <authorList>
            <person name="Buettner E."/>
        </authorList>
    </citation>
    <scope>NUCLEOTIDE SEQUENCE</scope>
    <source>
        <strain evidence="14">VTCC 930004</strain>
    </source>
</reference>
<keyword evidence="8 12" id="KW-1133">Transmembrane helix</keyword>
<dbReference type="GO" id="GO:0046872">
    <property type="term" value="F:metal ion binding"/>
    <property type="evidence" value="ECO:0007669"/>
    <property type="project" value="UniProtKB-KW"/>
</dbReference>
<evidence type="ECO:0000313" key="14">
    <source>
        <dbReference type="EMBL" id="KAJ2931350.1"/>
    </source>
</evidence>
<sequence length="271" mass="29777">MSVPQSDRETRDSEDIEARQALLSEENQPASPADPTATGMGSNSRAADEARGRGDSIAGTIALASVGFLTVSTWVIIFTHNPSKLGWFAPHPLLQTLGLSLITYGQYKPVKRLGGPTSFADPRGKAAGLTRHQIVIFCLGFPSILLGSWSIWHNKNIFGKPHFTTWHSTFGVACVLWMLFQIFIGAGSVWFNGALFGGGMKAKGLWKYHRLSGYILFPLFFSTVHLGGAWSDWMVGAIPWTLRFLVYTLAPGLVLVGVFWRLRTSKMKIFG</sequence>
<dbReference type="AlphaFoldDB" id="A0A9W8JAX1"/>
<name>A0A9W8JAX1_9AGAR</name>
<evidence type="ECO:0000256" key="11">
    <source>
        <dbReference type="SAM" id="MobiDB-lite"/>
    </source>
</evidence>
<feature type="transmembrane region" description="Helical" evidence="12">
    <location>
        <begin position="134"/>
        <end position="152"/>
    </location>
</feature>
<evidence type="ECO:0000256" key="10">
    <source>
        <dbReference type="ARBA" id="ARBA00023136"/>
    </source>
</evidence>
<evidence type="ECO:0000256" key="3">
    <source>
        <dbReference type="ARBA" id="ARBA00022448"/>
    </source>
</evidence>
<keyword evidence="9" id="KW-0408">Iron</keyword>